<evidence type="ECO:0000256" key="1">
    <source>
        <dbReference type="SAM" id="SignalP"/>
    </source>
</evidence>
<feature type="chain" id="PRO_5045182806" evidence="1">
    <location>
        <begin position="24"/>
        <end position="360"/>
    </location>
</feature>
<feature type="domain" description="SLH" evidence="2">
    <location>
        <begin position="80"/>
        <end position="143"/>
    </location>
</feature>
<feature type="signal peptide" evidence="1">
    <location>
        <begin position="1"/>
        <end position="23"/>
    </location>
</feature>
<proteinExistence type="predicted"/>
<sequence>MKKFSVLSAVLLALTLLASPALAATDLPPSHGFYEEMTYLLGKGVVSGYPDGTVQPDRIVTRAEAAIMIGKLKGFDGTPRATKFTDVTKGQKASGFIAAAQEARIISGYGDGTFRPYAPITRGDMAIILSRVFATPIFGPGQFRDVSTNMKAHDAIYQVLGANIAAGYKDRTFRPMASTTRGQFSAFLARGLEPKFKNDTHMAGTYLRDKTKAYTYQYAGNITQKHTYVNVPTYMNEPLGFVWSVDHSKGLQDYYLELESYEVYGIGYPRSEFFTDLVYPVKVGTKFNTDSFLQPPAQITGVNVRVVTPYRTFTNAVEVTVPDNAEFEVESFKYYMVPGFGNVKTVDKNGAVGMVLVGVE</sequence>
<dbReference type="EMBL" id="JBHUFW010000004">
    <property type="protein sequence ID" value="MFD1861953.1"/>
    <property type="molecule type" value="Genomic_DNA"/>
</dbReference>
<feature type="domain" description="SLH" evidence="2">
    <location>
        <begin position="20"/>
        <end position="79"/>
    </location>
</feature>
<reference evidence="4" key="1">
    <citation type="journal article" date="2019" name="Int. J. Syst. Evol. Microbiol.">
        <title>The Global Catalogue of Microorganisms (GCM) 10K type strain sequencing project: providing services to taxonomists for standard genome sequencing and annotation.</title>
        <authorList>
            <consortium name="The Broad Institute Genomics Platform"/>
            <consortium name="The Broad Institute Genome Sequencing Center for Infectious Disease"/>
            <person name="Wu L."/>
            <person name="Ma J."/>
        </authorList>
    </citation>
    <scope>NUCLEOTIDE SEQUENCE [LARGE SCALE GENOMIC DNA]</scope>
    <source>
        <strain evidence="4">CGMCC 1.15475</strain>
    </source>
</reference>
<comment type="caution">
    <text evidence="3">The sequence shown here is derived from an EMBL/GenBank/DDBJ whole genome shotgun (WGS) entry which is preliminary data.</text>
</comment>
<keyword evidence="4" id="KW-1185">Reference proteome</keyword>
<name>A0ABW4QED7_9BACL</name>
<organism evidence="3 4">
    <name type="scientific">Planococcus chinensis</name>
    <dbReference type="NCBI Taxonomy" id="272917"/>
    <lineage>
        <taxon>Bacteria</taxon>
        <taxon>Bacillati</taxon>
        <taxon>Bacillota</taxon>
        <taxon>Bacilli</taxon>
        <taxon>Bacillales</taxon>
        <taxon>Caryophanaceae</taxon>
        <taxon>Planococcus</taxon>
    </lineage>
</organism>
<accession>A0ABW4QED7</accession>
<dbReference type="Pfam" id="PF00395">
    <property type="entry name" value="SLH"/>
    <property type="match status" value="3"/>
</dbReference>
<keyword evidence="1" id="KW-0732">Signal</keyword>
<dbReference type="InterPro" id="IPR051465">
    <property type="entry name" value="Cell_Envelope_Struct_Comp"/>
</dbReference>
<protein>
    <submittedName>
        <fullName evidence="3">S-layer homology domain-containing protein</fullName>
    </submittedName>
</protein>
<dbReference type="PANTHER" id="PTHR43308">
    <property type="entry name" value="OUTER MEMBRANE PROTEIN ALPHA-RELATED"/>
    <property type="match status" value="1"/>
</dbReference>
<dbReference type="PROSITE" id="PS51272">
    <property type="entry name" value="SLH"/>
    <property type="match status" value="3"/>
</dbReference>
<dbReference type="InterPro" id="IPR001119">
    <property type="entry name" value="SLH_dom"/>
</dbReference>
<dbReference type="PANTHER" id="PTHR43308:SF5">
    <property type="entry name" value="S-LAYER PROTEIN _ PEPTIDOGLYCAN ENDO-BETA-N-ACETYLGLUCOSAMINIDASE"/>
    <property type="match status" value="1"/>
</dbReference>
<evidence type="ECO:0000259" key="2">
    <source>
        <dbReference type="PROSITE" id="PS51272"/>
    </source>
</evidence>
<gene>
    <name evidence="3" type="ORF">ACFSDB_03385</name>
</gene>
<evidence type="ECO:0000313" key="4">
    <source>
        <dbReference type="Proteomes" id="UP001597273"/>
    </source>
</evidence>
<evidence type="ECO:0000313" key="3">
    <source>
        <dbReference type="EMBL" id="MFD1861953.1"/>
    </source>
</evidence>
<feature type="domain" description="SLH" evidence="2">
    <location>
        <begin position="144"/>
        <end position="202"/>
    </location>
</feature>
<dbReference type="RefSeq" id="WP_377339127.1">
    <property type="nucleotide sequence ID" value="NZ_JBHUFW010000004.1"/>
</dbReference>
<dbReference type="Proteomes" id="UP001597273">
    <property type="component" value="Unassembled WGS sequence"/>
</dbReference>